<dbReference type="Proteomes" id="UP000663877">
    <property type="component" value="Unassembled WGS sequence"/>
</dbReference>
<dbReference type="AlphaFoldDB" id="A0A815RBE3"/>
<dbReference type="EMBL" id="CAJNOM010000504">
    <property type="protein sequence ID" value="CAF1474297.1"/>
    <property type="molecule type" value="Genomic_DNA"/>
</dbReference>
<evidence type="ECO:0000313" key="1">
    <source>
        <dbReference type="EMBL" id="CAF1207730.1"/>
    </source>
</evidence>
<accession>A0A815RBE3</accession>
<comment type="caution">
    <text evidence="2">The sequence shown here is derived from an EMBL/GenBank/DDBJ whole genome shotgun (WGS) entry which is preliminary data.</text>
</comment>
<gene>
    <name evidence="1" type="ORF">BJG266_LOCUS27269</name>
    <name evidence="2" type="ORF">QVE165_LOCUS41806</name>
</gene>
<organism evidence="2 3">
    <name type="scientific">Adineta steineri</name>
    <dbReference type="NCBI Taxonomy" id="433720"/>
    <lineage>
        <taxon>Eukaryota</taxon>
        <taxon>Metazoa</taxon>
        <taxon>Spiralia</taxon>
        <taxon>Gnathifera</taxon>
        <taxon>Rotifera</taxon>
        <taxon>Eurotatoria</taxon>
        <taxon>Bdelloidea</taxon>
        <taxon>Adinetida</taxon>
        <taxon>Adinetidae</taxon>
        <taxon>Adineta</taxon>
    </lineage>
</organism>
<evidence type="ECO:0000313" key="3">
    <source>
        <dbReference type="Proteomes" id="UP000663832"/>
    </source>
</evidence>
<dbReference type="Proteomes" id="UP000663832">
    <property type="component" value="Unassembled WGS sequence"/>
</dbReference>
<dbReference type="EMBL" id="CAJNOI010000247">
    <property type="protein sequence ID" value="CAF1207730.1"/>
    <property type="molecule type" value="Genomic_DNA"/>
</dbReference>
<proteinExistence type="predicted"/>
<sequence>MRRADIRALLIYDYSISNIGNSFNERLHLYCPQAFQTIIHEENSSLNESVNELAQQINIEKRKFMS</sequence>
<reference evidence="2" key="1">
    <citation type="submission" date="2021-02" db="EMBL/GenBank/DDBJ databases">
        <authorList>
            <person name="Nowell W R."/>
        </authorList>
    </citation>
    <scope>NUCLEOTIDE SEQUENCE</scope>
</reference>
<keyword evidence="3" id="KW-1185">Reference proteome</keyword>
<name>A0A815RBE3_9BILA</name>
<protein>
    <submittedName>
        <fullName evidence="2">Uncharacterized protein</fullName>
    </submittedName>
</protein>
<evidence type="ECO:0000313" key="2">
    <source>
        <dbReference type="EMBL" id="CAF1474297.1"/>
    </source>
</evidence>